<proteinExistence type="inferred from homology"/>
<dbReference type="InterPro" id="IPR008949">
    <property type="entry name" value="Isoprenoid_synthase_dom_sf"/>
</dbReference>
<dbReference type="SFLD" id="SFLDS00005">
    <property type="entry name" value="Isoprenoid_Synthase_Type_I"/>
    <property type="match status" value="1"/>
</dbReference>
<dbReference type="RefSeq" id="WP_245952108.1">
    <property type="nucleotide sequence ID" value="NZ_QREH01000001.1"/>
</dbReference>
<comment type="cofactor">
    <cofactor evidence="1">
        <name>Mg(2+)</name>
        <dbReference type="ChEBI" id="CHEBI:18420"/>
    </cofactor>
</comment>
<evidence type="ECO:0000256" key="4">
    <source>
        <dbReference type="ARBA" id="ARBA00022723"/>
    </source>
</evidence>
<evidence type="ECO:0000313" key="7">
    <source>
        <dbReference type="EMBL" id="REE03368.1"/>
    </source>
</evidence>
<dbReference type="PANTHER" id="PTHR12001">
    <property type="entry name" value="GERANYLGERANYL PYROPHOSPHATE SYNTHASE"/>
    <property type="match status" value="1"/>
</dbReference>
<dbReference type="InterPro" id="IPR000092">
    <property type="entry name" value="Polyprenyl_synt"/>
</dbReference>
<keyword evidence="4" id="KW-0479">Metal-binding</keyword>
<name>A0A3D9LAI1_9MICC</name>
<evidence type="ECO:0000256" key="1">
    <source>
        <dbReference type="ARBA" id="ARBA00001946"/>
    </source>
</evidence>
<gene>
    <name evidence="7" type="ORF">C8E99_1175</name>
</gene>
<dbReference type="CDD" id="cd00685">
    <property type="entry name" value="Trans_IPPS_HT"/>
    <property type="match status" value="1"/>
</dbReference>
<evidence type="ECO:0000256" key="2">
    <source>
        <dbReference type="ARBA" id="ARBA00006706"/>
    </source>
</evidence>
<keyword evidence="5" id="KW-0460">Magnesium</keyword>
<evidence type="ECO:0000256" key="6">
    <source>
        <dbReference type="RuleBase" id="RU004466"/>
    </source>
</evidence>
<evidence type="ECO:0000313" key="8">
    <source>
        <dbReference type="Proteomes" id="UP000256727"/>
    </source>
</evidence>
<dbReference type="PANTHER" id="PTHR12001:SF85">
    <property type="entry name" value="SHORT CHAIN ISOPRENYL DIPHOSPHATE SYNTHASE"/>
    <property type="match status" value="1"/>
</dbReference>
<comment type="caution">
    <text evidence="7">The sequence shown here is derived from an EMBL/GenBank/DDBJ whole genome shotgun (WGS) entry which is preliminary data.</text>
</comment>
<dbReference type="Pfam" id="PF00348">
    <property type="entry name" value="polyprenyl_synt"/>
    <property type="match status" value="1"/>
</dbReference>
<keyword evidence="8" id="KW-1185">Reference proteome</keyword>
<dbReference type="EMBL" id="QREH01000001">
    <property type="protein sequence ID" value="REE03368.1"/>
    <property type="molecule type" value="Genomic_DNA"/>
</dbReference>
<evidence type="ECO:0000256" key="3">
    <source>
        <dbReference type="ARBA" id="ARBA00022679"/>
    </source>
</evidence>
<dbReference type="AlphaFoldDB" id="A0A3D9LAI1"/>
<dbReference type="Gene3D" id="1.10.600.10">
    <property type="entry name" value="Farnesyl Diphosphate Synthase"/>
    <property type="match status" value="1"/>
</dbReference>
<evidence type="ECO:0000256" key="5">
    <source>
        <dbReference type="ARBA" id="ARBA00022842"/>
    </source>
</evidence>
<sequence length="369" mass="39411">MPVPPSLPQTTDIDHESAFVRAVGVRMVELLDGYRGRAAAISDSATPLVESIAGLVRGGKRMRAVLSWWGWQGAGGHPDDPRILDAAVALELFQAAALIHDDILDRSDTRRGAPSIHRAFEARHQQAGWRQDPCHFGVSAAILTGDLCLSLSEEVFASAADASTNPAGARSLFNEMRFEVMAGQYLDILDEVEVPGQDPAEALQRARTVLRFKSARYSVVHPLGLGGILAGADEDLLEHYGRISAPLGEAFQLQDDLLGVFGDPAVTGKPAGDDLREGKRTELVAHALDLLTPSQVAEVEAALGDPQLSPEAVSRIQTLLESGGARARVEREVLDLGDASLAALVEAPMDQGAKVGLGQLARQILDRKH</sequence>
<dbReference type="InterPro" id="IPR033749">
    <property type="entry name" value="Polyprenyl_synt_CS"/>
</dbReference>
<dbReference type="PROSITE" id="PS00723">
    <property type="entry name" value="POLYPRENYL_SYNTHASE_1"/>
    <property type="match status" value="1"/>
</dbReference>
<dbReference type="GO" id="GO:0004659">
    <property type="term" value="F:prenyltransferase activity"/>
    <property type="evidence" value="ECO:0007669"/>
    <property type="project" value="InterPro"/>
</dbReference>
<dbReference type="GO" id="GO:0008299">
    <property type="term" value="P:isoprenoid biosynthetic process"/>
    <property type="evidence" value="ECO:0007669"/>
    <property type="project" value="InterPro"/>
</dbReference>
<comment type="similarity">
    <text evidence="2 6">Belongs to the FPP/GGPP synthase family.</text>
</comment>
<dbReference type="GO" id="GO:0046872">
    <property type="term" value="F:metal ion binding"/>
    <property type="evidence" value="ECO:0007669"/>
    <property type="project" value="UniProtKB-KW"/>
</dbReference>
<protein>
    <submittedName>
        <fullName evidence="7">Geranylgeranyl diphosphate synthase type I</fullName>
    </submittedName>
</protein>
<dbReference type="Proteomes" id="UP000256727">
    <property type="component" value="Unassembled WGS sequence"/>
</dbReference>
<reference evidence="7 8" key="1">
    <citation type="submission" date="2018-07" db="EMBL/GenBank/DDBJ databases">
        <title>Sequencing the genomes of 1000 actinobacteria strains.</title>
        <authorList>
            <person name="Klenk H.-P."/>
        </authorList>
    </citation>
    <scope>NUCLEOTIDE SEQUENCE [LARGE SCALE GENOMIC DNA]</scope>
    <source>
        <strain evidence="7 8">DSM 14442</strain>
    </source>
</reference>
<organism evidence="7 8">
    <name type="scientific">Citricoccus muralis</name>
    <dbReference type="NCBI Taxonomy" id="169134"/>
    <lineage>
        <taxon>Bacteria</taxon>
        <taxon>Bacillati</taxon>
        <taxon>Actinomycetota</taxon>
        <taxon>Actinomycetes</taxon>
        <taxon>Micrococcales</taxon>
        <taxon>Micrococcaceae</taxon>
        <taxon>Citricoccus</taxon>
    </lineage>
</organism>
<accession>A0A3D9LAI1</accession>
<dbReference type="SUPFAM" id="SSF48576">
    <property type="entry name" value="Terpenoid synthases"/>
    <property type="match status" value="1"/>
</dbReference>
<keyword evidence="3 6" id="KW-0808">Transferase</keyword>
<dbReference type="PROSITE" id="PS00444">
    <property type="entry name" value="POLYPRENYL_SYNTHASE_2"/>
    <property type="match status" value="1"/>
</dbReference>